<dbReference type="Pfam" id="PF20229">
    <property type="entry name" value="ChrB_N"/>
    <property type="match status" value="1"/>
</dbReference>
<dbReference type="RefSeq" id="WP_284197030.1">
    <property type="nucleotide sequence ID" value="NZ_BSOG01000003.1"/>
</dbReference>
<accession>A0ABQ5YHK7</accession>
<evidence type="ECO:0000259" key="1">
    <source>
        <dbReference type="Pfam" id="PF09828"/>
    </source>
</evidence>
<feature type="domain" description="ChrB C-terminal" evidence="1">
    <location>
        <begin position="178"/>
        <end position="305"/>
    </location>
</feature>
<feature type="domain" description="ChrB N-terminal" evidence="2">
    <location>
        <begin position="19"/>
        <end position="130"/>
    </location>
</feature>
<keyword evidence="4" id="KW-1185">Reference proteome</keyword>
<dbReference type="Pfam" id="PF09828">
    <property type="entry name" value="ChrB_C"/>
    <property type="match status" value="1"/>
</dbReference>
<evidence type="ECO:0000313" key="3">
    <source>
        <dbReference type="EMBL" id="GLR13933.1"/>
    </source>
</evidence>
<protein>
    <submittedName>
        <fullName evidence="3">Chromate resistance protein</fullName>
    </submittedName>
</protein>
<comment type="caution">
    <text evidence="3">The sequence shown here is derived from an EMBL/GenBank/DDBJ whole genome shotgun (WGS) entry which is preliminary data.</text>
</comment>
<sequence>MNEWLALILTLPTGNATARMRVWRTLKASGAAVLRDGVYLLPRRGECLGALSAVAEDVRQNEGTAYLLEVCGSDTEGFPGLFDRSLEYTALLGEISHLRASLTLASADESVKKARRLRKQVDALTTIDFFPGEGRPQVLAAQAELDQLLRQLRHPGEPQAIEMALPRLDIADFQGRRWATRQRPWADRLASAWLIQRFIDPAAHFLWLATPADCPSDALGFDFDGARFSHTGSRVTFETLCASFGLDSPAMRRMAALVHYLDVGGTSVPEAAGVEQVLTGLRSRLSDDNLLLTASFAIFDGLLAAFESEQA</sequence>
<organism evidence="3 4">
    <name type="scientific">Chitinimonas prasina</name>
    <dbReference type="NCBI Taxonomy" id="1434937"/>
    <lineage>
        <taxon>Bacteria</taxon>
        <taxon>Pseudomonadati</taxon>
        <taxon>Pseudomonadota</taxon>
        <taxon>Betaproteobacteria</taxon>
        <taxon>Neisseriales</taxon>
        <taxon>Chitinibacteraceae</taxon>
        <taxon>Chitinimonas</taxon>
    </lineage>
</organism>
<proteinExistence type="predicted"/>
<dbReference type="Proteomes" id="UP001156706">
    <property type="component" value="Unassembled WGS sequence"/>
</dbReference>
<dbReference type="EMBL" id="BSOG01000003">
    <property type="protein sequence ID" value="GLR13933.1"/>
    <property type="molecule type" value="Genomic_DNA"/>
</dbReference>
<evidence type="ECO:0000313" key="4">
    <source>
        <dbReference type="Proteomes" id="UP001156706"/>
    </source>
</evidence>
<name>A0ABQ5YHK7_9NEIS</name>
<dbReference type="InterPro" id="IPR018634">
    <property type="entry name" value="ChrB_C"/>
</dbReference>
<dbReference type="InterPro" id="IPR046858">
    <property type="entry name" value="ChrB_N"/>
</dbReference>
<reference evidence="4" key="1">
    <citation type="journal article" date="2019" name="Int. J. Syst. Evol. Microbiol.">
        <title>The Global Catalogue of Microorganisms (GCM) 10K type strain sequencing project: providing services to taxonomists for standard genome sequencing and annotation.</title>
        <authorList>
            <consortium name="The Broad Institute Genomics Platform"/>
            <consortium name="The Broad Institute Genome Sequencing Center for Infectious Disease"/>
            <person name="Wu L."/>
            <person name="Ma J."/>
        </authorList>
    </citation>
    <scope>NUCLEOTIDE SEQUENCE [LARGE SCALE GENOMIC DNA]</scope>
    <source>
        <strain evidence="4">NBRC 110044</strain>
    </source>
</reference>
<gene>
    <name evidence="3" type="ORF">GCM10007907_27230</name>
</gene>
<evidence type="ECO:0000259" key="2">
    <source>
        <dbReference type="Pfam" id="PF20229"/>
    </source>
</evidence>